<comment type="caution">
    <text evidence="10">The sequence shown here is derived from an EMBL/GenBank/DDBJ whole genome shotgun (WGS) entry which is preliminary data.</text>
</comment>
<dbReference type="SUPFAM" id="SSF46689">
    <property type="entry name" value="Homeodomain-like"/>
    <property type="match status" value="1"/>
</dbReference>
<evidence type="ECO:0000259" key="9">
    <source>
        <dbReference type="PROSITE" id="PS51294"/>
    </source>
</evidence>
<dbReference type="PROSITE" id="PS50090">
    <property type="entry name" value="MYB_LIKE"/>
    <property type="match status" value="1"/>
</dbReference>
<feature type="region of interest" description="Disordered" evidence="7">
    <location>
        <begin position="112"/>
        <end position="163"/>
    </location>
</feature>
<keyword evidence="4" id="KW-0238">DNA-binding</keyword>
<keyword evidence="2" id="KW-0677">Repeat</keyword>
<dbReference type="GO" id="GO:0003677">
    <property type="term" value="F:DNA binding"/>
    <property type="evidence" value="ECO:0007669"/>
    <property type="project" value="UniProtKB-KW"/>
</dbReference>
<name>A0A6L2P3W4_TANCI</name>
<feature type="domain" description="Myb-like" evidence="8">
    <location>
        <begin position="251"/>
        <end position="275"/>
    </location>
</feature>
<evidence type="ECO:0000256" key="7">
    <source>
        <dbReference type="SAM" id="MobiDB-lite"/>
    </source>
</evidence>
<dbReference type="PROSITE" id="PS51294">
    <property type="entry name" value="HTH_MYB"/>
    <property type="match status" value="1"/>
</dbReference>
<proteinExistence type="predicted"/>
<dbReference type="InterPro" id="IPR051953">
    <property type="entry name" value="Plant_SW-associated_TFs"/>
</dbReference>
<dbReference type="GO" id="GO:0005634">
    <property type="term" value="C:nucleus"/>
    <property type="evidence" value="ECO:0007669"/>
    <property type="project" value="UniProtKB-SubCell"/>
</dbReference>
<sequence>MAEDENVAYNVVNEKTTYDLIKALSNMYENPSASNKLVAYTDKEVNMTSRDFDDTLVCCVENTVEDHIMDSGASFHATYCKKKLERFKLRSGKDLTTMMLLLKAAIAVARPGESLDTSEGSEHSGSFAKSGRSDEKDSTDEASSKDGGSKTPQERRHHKACGCSRSKKSRIAVKEQRALQRCSPPGDEREVEVLRNFNWPPSELIIWDGVLPEREVIPSLKMLVQDTLYRKSLSLAFGETISILFPTREKRWSQIAQHLPGRTDNEIKNYWHSNLKKRIAKLQHLQTNPKTDYISTNMRSTEPSSSYLNASSFINSSSADMNQLVPPASQFTTLLILFADWVSLDELQKDIGKSRDQPFSHGLTYDVSHMHDYHEVSTHDQESKDSQNCLINGSNNGDMFQSHMTIDEVFSFNDGDFNLEDFIYM</sequence>
<dbReference type="Gene3D" id="1.10.10.60">
    <property type="entry name" value="Homeodomain-like"/>
    <property type="match status" value="1"/>
</dbReference>
<gene>
    <name evidence="10" type="ORF">Tci_064257</name>
</gene>
<evidence type="ECO:0000256" key="4">
    <source>
        <dbReference type="ARBA" id="ARBA00023125"/>
    </source>
</evidence>
<dbReference type="PANTHER" id="PTHR47997:SF11">
    <property type="entry name" value="TRANSCRIPTION FACTOR LAF1"/>
    <property type="match status" value="1"/>
</dbReference>
<dbReference type="InterPro" id="IPR009057">
    <property type="entry name" value="Homeodomain-like_sf"/>
</dbReference>
<accession>A0A6L2P3W4</accession>
<feature type="compositionally biased region" description="Basic and acidic residues" evidence="7">
    <location>
        <begin position="142"/>
        <end position="154"/>
    </location>
</feature>
<evidence type="ECO:0000313" key="10">
    <source>
        <dbReference type="EMBL" id="GEU92279.1"/>
    </source>
</evidence>
<dbReference type="Pfam" id="PF00249">
    <property type="entry name" value="Myb_DNA-binding"/>
    <property type="match status" value="1"/>
</dbReference>
<dbReference type="PANTHER" id="PTHR47997">
    <property type="entry name" value="MYB DOMAIN PROTEIN 55"/>
    <property type="match status" value="1"/>
</dbReference>
<dbReference type="CDD" id="cd00167">
    <property type="entry name" value="SANT"/>
    <property type="match status" value="1"/>
</dbReference>
<keyword evidence="6" id="KW-0539">Nucleus</keyword>
<comment type="subcellular location">
    <subcellularLocation>
        <location evidence="1">Nucleus</location>
    </subcellularLocation>
</comment>
<feature type="domain" description="HTH myb-type" evidence="9">
    <location>
        <begin position="249"/>
        <end position="279"/>
    </location>
</feature>
<protein>
    <submittedName>
        <fullName evidence="10">Transcription factor LAF1-like</fullName>
    </submittedName>
</protein>
<dbReference type="AlphaFoldDB" id="A0A6L2P3W4"/>
<evidence type="ECO:0000256" key="3">
    <source>
        <dbReference type="ARBA" id="ARBA00023015"/>
    </source>
</evidence>
<evidence type="ECO:0000256" key="5">
    <source>
        <dbReference type="ARBA" id="ARBA00023163"/>
    </source>
</evidence>
<organism evidence="10">
    <name type="scientific">Tanacetum cinerariifolium</name>
    <name type="common">Dalmatian daisy</name>
    <name type="synonym">Chrysanthemum cinerariifolium</name>
    <dbReference type="NCBI Taxonomy" id="118510"/>
    <lineage>
        <taxon>Eukaryota</taxon>
        <taxon>Viridiplantae</taxon>
        <taxon>Streptophyta</taxon>
        <taxon>Embryophyta</taxon>
        <taxon>Tracheophyta</taxon>
        <taxon>Spermatophyta</taxon>
        <taxon>Magnoliopsida</taxon>
        <taxon>eudicotyledons</taxon>
        <taxon>Gunneridae</taxon>
        <taxon>Pentapetalae</taxon>
        <taxon>asterids</taxon>
        <taxon>campanulids</taxon>
        <taxon>Asterales</taxon>
        <taxon>Asteraceae</taxon>
        <taxon>Asteroideae</taxon>
        <taxon>Anthemideae</taxon>
        <taxon>Anthemidinae</taxon>
        <taxon>Tanacetum</taxon>
    </lineage>
</organism>
<reference evidence="10" key="1">
    <citation type="journal article" date="2019" name="Sci. Rep.">
        <title>Draft genome of Tanacetum cinerariifolium, the natural source of mosquito coil.</title>
        <authorList>
            <person name="Yamashiro T."/>
            <person name="Shiraishi A."/>
            <person name="Satake H."/>
            <person name="Nakayama K."/>
        </authorList>
    </citation>
    <scope>NUCLEOTIDE SEQUENCE</scope>
</reference>
<dbReference type="EMBL" id="BKCJ010010592">
    <property type="protein sequence ID" value="GEU92279.1"/>
    <property type="molecule type" value="Genomic_DNA"/>
</dbReference>
<evidence type="ECO:0000256" key="2">
    <source>
        <dbReference type="ARBA" id="ARBA00022737"/>
    </source>
</evidence>
<dbReference type="InterPro" id="IPR001005">
    <property type="entry name" value="SANT/Myb"/>
</dbReference>
<keyword evidence="5" id="KW-0804">Transcription</keyword>
<evidence type="ECO:0000259" key="8">
    <source>
        <dbReference type="PROSITE" id="PS50090"/>
    </source>
</evidence>
<dbReference type="InterPro" id="IPR017930">
    <property type="entry name" value="Myb_dom"/>
</dbReference>
<keyword evidence="3" id="KW-0805">Transcription regulation</keyword>
<evidence type="ECO:0000256" key="1">
    <source>
        <dbReference type="ARBA" id="ARBA00004123"/>
    </source>
</evidence>
<evidence type="ECO:0000256" key="6">
    <source>
        <dbReference type="ARBA" id="ARBA00023242"/>
    </source>
</evidence>